<organism evidence="2">
    <name type="scientific">freshwater metagenome</name>
    <dbReference type="NCBI Taxonomy" id="449393"/>
    <lineage>
        <taxon>unclassified sequences</taxon>
        <taxon>metagenomes</taxon>
        <taxon>ecological metagenomes</taxon>
    </lineage>
</organism>
<dbReference type="PROSITE" id="PS00086">
    <property type="entry name" value="CYTOCHROME_P450"/>
    <property type="match status" value="1"/>
</dbReference>
<name>A0A6J6HKM6_9ZZZZ</name>
<dbReference type="InterPro" id="IPR001128">
    <property type="entry name" value="Cyt_P450"/>
</dbReference>
<dbReference type="GO" id="GO:0004497">
    <property type="term" value="F:monooxygenase activity"/>
    <property type="evidence" value="ECO:0007669"/>
    <property type="project" value="InterPro"/>
</dbReference>
<dbReference type="PRINTS" id="PR00359">
    <property type="entry name" value="BP450"/>
</dbReference>
<evidence type="ECO:0000313" key="2">
    <source>
        <dbReference type="EMBL" id="CAB4609248.1"/>
    </source>
</evidence>
<comment type="similarity">
    <text evidence="1">Belongs to the cytochrome P450 family.</text>
</comment>
<dbReference type="GO" id="GO:0005506">
    <property type="term" value="F:iron ion binding"/>
    <property type="evidence" value="ECO:0007669"/>
    <property type="project" value="InterPro"/>
</dbReference>
<dbReference type="PANTHER" id="PTHR46696">
    <property type="entry name" value="P450, PUTATIVE (EUROFUNG)-RELATED"/>
    <property type="match status" value="1"/>
</dbReference>
<reference evidence="2" key="1">
    <citation type="submission" date="2020-05" db="EMBL/GenBank/DDBJ databases">
        <authorList>
            <person name="Chiriac C."/>
            <person name="Salcher M."/>
            <person name="Ghai R."/>
            <person name="Kavagutti S V."/>
        </authorList>
    </citation>
    <scope>NUCLEOTIDE SEQUENCE</scope>
</reference>
<accession>A0A6J6HKM6</accession>
<evidence type="ECO:0000256" key="1">
    <source>
        <dbReference type="ARBA" id="ARBA00010617"/>
    </source>
</evidence>
<dbReference type="AlphaFoldDB" id="A0A6J6HKM6"/>
<dbReference type="SUPFAM" id="SSF48264">
    <property type="entry name" value="Cytochrome P450"/>
    <property type="match status" value="1"/>
</dbReference>
<dbReference type="InterPro" id="IPR002397">
    <property type="entry name" value="Cyt_P450_B"/>
</dbReference>
<dbReference type="InterPro" id="IPR036396">
    <property type="entry name" value="Cyt_P450_sf"/>
</dbReference>
<dbReference type="GO" id="GO:0020037">
    <property type="term" value="F:heme binding"/>
    <property type="evidence" value="ECO:0007669"/>
    <property type="project" value="InterPro"/>
</dbReference>
<dbReference type="EMBL" id="CAEZUS010000072">
    <property type="protein sequence ID" value="CAB4609248.1"/>
    <property type="molecule type" value="Genomic_DNA"/>
</dbReference>
<dbReference type="PANTHER" id="PTHR46696:SF6">
    <property type="entry name" value="P450, PUTATIVE (EUROFUNG)-RELATED"/>
    <property type="match status" value="1"/>
</dbReference>
<proteinExistence type="inferred from homology"/>
<dbReference type="Gene3D" id="1.10.630.10">
    <property type="entry name" value="Cytochrome P450"/>
    <property type="match status" value="1"/>
</dbReference>
<gene>
    <name evidence="2" type="ORF">UFOPK1852_00580</name>
</gene>
<dbReference type="GO" id="GO:0016705">
    <property type="term" value="F:oxidoreductase activity, acting on paired donors, with incorporation or reduction of molecular oxygen"/>
    <property type="evidence" value="ECO:0007669"/>
    <property type="project" value="InterPro"/>
</dbReference>
<dbReference type="Pfam" id="PF00067">
    <property type="entry name" value="p450"/>
    <property type="match status" value="1"/>
</dbReference>
<sequence>MSEVIGHANVRSAARDTENYSSDLQGDRDVRTYRQIPLEVDPPRHHLYRTALSPLFVKPKIEKMIPEFEAVAKDLILEFQKRGGGDVVSELALPMVGHCLGIIYNRPQDVAEWLAWGSDVWITTPTGRSGEHLDRYLKSVFDEAESSNQDDAWTFISKLELIGERISRTEMYGIANVLLAGGRDTVVKLMTGMIWHLAAASEDREFLIENPDNLGKAIHEVLRYLSPLPRMERVPAKVLALPEELRDPKDYDHLSFVSGNFDESVFSEPDKINIHRERNPHLAFGFGPHTCIGNHVAEVETAALISTFLGEVNDWEVLPDSEISFDTIGKFKYPGRFHSLFIKCK</sequence>
<dbReference type="InterPro" id="IPR017972">
    <property type="entry name" value="Cyt_P450_CS"/>
</dbReference>
<protein>
    <submittedName>
        <fullName evidence="2">Unannotated protein</fullName>
    </submittedName>
</protein>